<dbReference type="OrthoDB" id="1428203at2"/>
<dbReference type="Pfam" id="PF21857">
    <property type="entry name" value="DUF6913"/>
    <property type="match status" value="1"/>
</dbReference>
<gene>
    <name evidence="1" type="ORF">CA2015_4296</name>
</gene>
<dbReference type="InterPro" id="IPR054207">
    <property type="entry name" value="DUF6913"/>
</dbReference>
<accession>A0A0H4PGH4</accession>
<reference evidence="1 2" key="1">
    <citation type="submission" date="2015-07" db="EMBL/GenBank/DDBJ databases">
        <authorList>
            <person name="Kim K.M."/>
        </authorList>
    </citation>
    <scope>NUCLEOTIDE SEQUENCE [LARGE SCALE GENOMIC DNA]</scope>
    <source>
        <strain evidence="1 2">KCTC 12363</strain>
    </source>
</reference>
<dbReference type="RefSeq" id="WP_048643723.1">
    <property type="nucleotide sequence ID" value="NZ_CP012040.1"/>
</dbReference>
<sequence>MKWIREYYVKSILENPKKKLTQKSILLNTANIKTISIIASSKEEIEVIKEVVHSDLGNEITVMGNYYDEKSVDEQAFSYKDFTLFGKPREKLIQLLSLTPDLIIFTPERLNYFTLFLLQLQSTSYSMGFYNKETEPYLDLMLNNEEKDIQSGTALLIKYLKQIN</sequence>
<keyword evidence="2" id="KW-1185">Reference proteome</keyword>
<proteinExistence type="predicted"/>
<dbReference type="AlphaFoldDB" id="A0A0H4PGH4"/>
<dbReference type="STRING" id="320787.CA2015_4296"/>
<dbReference type="EMBL" id="CP012040">
    <property type="protein sequence ID" value="AKP53641.1"/>
    <property type="molecule type" value="Genomic_DNA"/>
</dbReference>
<evidence type="ECO:0000313" key="2">
    <source>
        <dbReference type="Proteomes" id="UP000036520"/>
    </source>
</evidence>
<name>A0A0H4PGH4_9BACT</name>
<evidence type="ECO:0000313" key="1">
    <source>
        <dbReference type="EMBL" id="AKP53641.1"/>
    </source>
</evidence>
<dbReference type="KEGG" id="camu:CA2015_4296"/>
<organism evidence="1 2">
    <name type="scientific">Cyclobacterium amurskyense</name>
    <dbReference type="NCBI Taxonomy" id="320787"/>
    <lineage>
        <taxon>Bacteria</taxon>
        <taxon>Pseudomonadati</taxon>
        <taxon>Bacteroidota</taxon>
        <taxon>Cytophagia</taxon>
        <taxon>Cytophagales</taxon>
        <taxon>Cyclobacteriaceae</taxon>
        <taxon>Cyclobacterium</taxon>
    </lineage>
</organism>
<protein>
    <submittedName>
        <fullName evidence="1">Uncharacterized protein</fullName>
    </submittedName>
</protein>
<dbReference type="Proteomes" id="UP000036520">
    <property type="component" value="Chromosome"/>
</dbReference>